<evidence type="ECO:0000256" key="1">
    <source>
        <dbReference type="SAM" id="Phobius"/>
    </source>
</evidence>
<keyword evidence="3" id="KW-1185">Reference proteome</keyword>
<dbReference type="AlphaFoldDB" id="A0A399CY16"/>
<dbReference type="Proteomes" id="UP000266441">
    <property type="component" value="Unassembled WGS sequence"/>
</dbReference>
<name>A0A399CY16_9BACT</name>
<dbReference type="RefSeq" id="WP_119351306.1">
    <property type="nucleotide sequence ID" value="NZ_QWET01000016.1"/>
</dbReference>
<sequence length="135" mass="15806">MNFKFKISKKFIVRLVFFTALVSVAVLFDIYFENHPGTLKELQAESEGAADEHGTIYLFSQANNVSAKSLVQRTSVRKLFDETHNKLLQKCHHLRNHQLLKTEKKAPRKTLFLTYHHLIFRHYYFSLPDNDPLVS</sequence>
<keyword evidence="1" id="KW-0472">Membrane</keyword>
<dbReference type="EMBL" id="QWET01000016">
    <property type="protein sequence ID" value="RIH63848.1"/>
    <property type="molecule type" value="Genomic_DNA"/>
</dbReference>
<organism evidence="2 3">
    <name type="scientific">Mariniphaga sediminis</name>
    <dbReference type="NCBI Taxonomy" id="1628158"/>
    <lineage>
        <taxon>Bacteria</taxon>
        <taxon>Pseudomonadati</taxon>
        <taxon>Bacteroidota</taxon>
        <taxon>Bacteroidia</taxon>
        <taxon>Marinilabiliales</taxon>
        <taxon>Prolixibacteraceae</taxon>
        <taxon>Mariniphaga</taxon>
    </lineage>
</organism>
<evidence type="ECO:0000313" key="2">
    <source>
        <dbReference type="EMBL" id="RIH63848.1"/>
    </source>
</evidence>
<evidence type="ECO:0000313" key="3">
    <source>
        <dbReference type="Proteomes" id="UP000266441"/>
    </source>
</evidence>
<comment type="caution">
    <text evidence="2">The sequence shown here is derived from an EMBL/GenBank/DDBJ whole genome shotgun (WGS) entry which is preliminary data.</text>
</comment>
<gene>
    <name evidence="2" type="ORF">D1164_18110</name>
</gene>
<accession>A0A399CY16</accession>
<protein>
    <submittedName>
        <fullName evidence="2">Uncharacterized protein</fullName>
    </submittedName>
</protein>
<keyword evidence="1" id="KW-1133">Transmembrane helix</keyword>
<feature type="transmembrane region" description="Helical" evidence="1">
    <location>
        <begin position="12"/>
        <end position="32"/>
    </location>
</feature>
<dbReference type="OrthoDB" id="9842775at2"/>
<keyword evidence="1" id="KW-0812">Transmembrane</keyword>
<proteinExistence type="predicted"/>
<reference evidence="2 3" key="1">
    <citation type="journal article" date="2015" name="Int. J. Syst. Evol. Microbiol.">
        <title>Mariniphaga sediminis sp. nov., isolated from coastal sediment.</title>
        <authorList>
            <person name="Wang F.Q."/>
            <person name="Shen Q.Y."/>
            <person name="Chen G.J."/>
            <person name="Du Z.J."/>
        </authorList>
    </citation>
    <scope>NUCLEOTIDE SEQUENCE [LARGE SCALE GENOMIC DNA]</scope>
    <source>
        <strain evidence="2 3">SY21</strain>
    </source>
</reference>